<keyword evidence="3" id="KW-1185">Reference proteome</keyword>
<dbReference type="GeneID" id="92901295"/>
<protein>
    <submittedName>
        <fullName evidence="2">Uncharacterized protein</fullName>
    </submittedName>
</protein>
<feature type="transmembrane region" description="Helical" evidence="1">
    <location>
        <begin position="12"/>
        <end position="32"/>
    </location>
</feature>
<sequence>MPGGYMLNGGYVAAALLFIAALFGVLIIGLAVGARAGRGSRPQLVLAWLLALLLVPPWLLTLTASGDIFGVVLISRYALALPALAALWWLRRSIRAFTGQRPGLERLPRTPWLLLLAAVLLYSLLGYWSGHRYDYSFDINDTITSMVFIVATGLLVAGCTWALRSSIRWLRLAGPGSVAEVSRR</sequence>
<gene>
    <name evidence="2" type="ORF">LMG26845_05401</name>
</gene>
<keyword evidence="1" id="KW-1133">Transmembrane helix</keyword>
<accession>A0A6J5IAU3</accession>
<feature type="transmembrane region" description="Helical" evidence="1">
    <location>
        <begin position="142"/>
        <end position="163"/>
    </location>
</feature>
<dbReference type="AlphaFoldDB" id="A0A6J5IAU3"/>
<dbReference type="EMBL" id="CADIJR010000088">
    <property type="protein sequence ID" value="CAB3704061.1"/>
    <property type="molecule type" value="Genomic_DNA"/>
</dbReference>
<feature type="transmembrane region" description="Helical" evidence="1">
    <location>
        <begin position="111"/>
        <end position="130"/>
    </location>
</feature>
<evidence type="ECO:0000313" key="3">
    <source>
        <dbReference type="Proteomes" id="UP000507979"/>
    </source>
</evidence>
<keyword evidence="1" id="KW-0812">Transmembrane</keyword>
<proteinExistence type="predicted"/>
<reference evidence="2 3" key="1">
    <citation type="submission" date="2020-04" db="EMBL/GenBank/DDBJ databases">
        <authorList>
            <person name="De Canck E."/>
        </authorList>
    </citation>
    <scope>NUCLEOTIDE SEQUENCE [LARGE SCALE GENOMIC DNA]</scope>
    <source>
        <strain evidence="2 3">LMG 26845</strain>
    </source>
</reference>
<evidence type="ECO:0000313" key="2">
    <source>
        <dbReference type="EMBL" id="CAB3704061.1"/>
    </source>
</evidence>
<feature type="transmembrane region" description="Helical" evidence="1">
    <location>
        <begin position="68"/>
        <end position="90"/>
    </location>
</feature>
<organism evidence="2 3">
    <name type="scientific">Achromobacter insuavis</name>
    <dbReference type="NCBI Taxonomy" id="1287735"/>
    <lineage>
        <taxon>Bacteria</taxon>
        <taxon>Pseudomonadati</taxon>
        <taxon>Pseudomonadota</taxon>
        <taxon>Betaproteobacteria</taxon>
        <taxon>Burkholderiales</taxon>
        <taxon>Alcaligenaceae</taxon>
        <taxon>Achromobacter</taxon>
    </lineage>
</organism>
<evidence type="ECO:0000256" key="1">
    <source>
        <dbReference type="SAM" id="Phobius"/>
    </source>
</evidence>
<name>A0A6J5IAU3_9BURK</name>
<keyword evidence="1" id="KW-0472">Membrane</keyword>
<dbReference type="RefSeq" id="WP_156333260.1">
    <property type="nucleotide sequence ID" value="NZ_CADIJR010000088.1"/>
</dbReference>
<dbReference type="Proteomes" id="UP000507979">
    <property type="component" value="Unassembled WGS sequence"/>
</dbReference>
<feature type="transmembrane region" description="Helical" evidence="1">
    <location>
        <begin position="44"/>
        <end position="62"/>
    </location>
</feature>